<reference evidence="2" key="1">
    <citation type="journal article" date="2019" name="Int. J. Syst. Evol. Microbiol.">
        <title>The Global Catalogue of Microorganisms (GCM) 10K type strain sequencing project: providing services to taxonomists for standard genome sequencing and annotation.</title>
        <authorList>
            <consortium name="The Broad Institute Genomics Platform"/>
            <consortium name="The Broad Institute Genome Sequencing Center for Infectious Disease"/>
            <person name="Wu L."/>
            <person name="Ma J."/>
        </authorList>
    </citation>
    <scope>NUCLEOTIDE SEQUENCE [LARGE SCALE GENOMIC DNA]</scope>
    <source>
        <strain evidence="2">JCM 18303</strain>
    </source>
</reference>
<protein>
    <recommendedName>
        <fullName evidence="3">Tight adherence protein B</fullName>
    </recommendedName>
</protein>
<name>A0ABP9PJ23_9PSEU</name>
<sequence length="143" mass="14250">MHRVLNAVAVGARLGAQVPALLARHASGEPVIAADVARLAGCWALAERHGTALADLVDAVRVDLDARQRLAGQVGAQLAGPRATATVLAGLPLLGIALGQGVGANPWHVLSATPAGQALLVLGAGLICAGVTWSGRIMAKAAP</sequence>
<dbReference type="PANTHER" id="PTHR35007:SF4">
    <property type="entry name" value="CONSERVED TRANSMEMBRANE PROTEIN-RELATED"/>
    <property type="match status" value="1"/>
</dbReference>
<comment type="caution">
    <text evidence="1">The sequence shown here is derived from an EMBL/GenBank/DDBJ whole genome shotgun (WGS) entry which is preliminary data.</text>
</comment>
<evidence type="ECO:0008006" key="3">
    <source>
        <dbReference type="Google" id="ProtNLM"/>
    </source>
</evidence>
<dbReference type="Proteomes" id="UP001428817">
    <property type="component" value="Unassembled WGS sequence"/>
</dbReference>
<organism evidence="1 2">
    <name type="scientific">Pseudonocardia eucalypti</name>
    <dbReference type="NCBI Taxonomy" id="648755"/>
    <lineage>
        <taxon>Bacteria</taxon>
        <taxon>Bacillati</taxon>
        <taxon>Actinomycetota</taxon>
        <taxon>Actinomycetes</taxon>
        <taxon>Pseudonocardiales</taxon>
        <taxon>Pseudonocardiaceae</taxon>
        <taxon>Pseudonocardia</taxon>
    </lineage>
</organism>
<evidence type="ECO:0000313" key="1">
    <source>
        <dbReference type="EMBL" id="GAA5145942.1"/>
    </source>
</evidence>
<accession>A0ABP9PJ23</accession>
<dbReference type="EMBL" id="BAABJP010000001">
    <property type="protein sequence ID" value="GAA5145942.1"/>
    <property type="molecule type" value="Genomic_DNA"/>
</dbReference>
<evidence type="ECO:0000313" key="2">
    <source>
        <dbReference type="Proteomes" id="UP001428817"/>
    </source>
</evidence>
<keyword evidence="2" id="KW-1185">Reference proteome</keyword>
<proteinExistence type="predicted"/>
<dbReference type="PANTHER" id="PTHR35007">
    <property type="entry name" value="INTEGRAL MEMBRANE PROTEIN-RELATED"/>
    <property type="match status" value="1"/>
</dbReference>
<gene>
    <name evidence="1" type="ORF">GCM10023321_04590</name>
</gene>